<feature type="compositionally biased region" description="Acidic residues" evidence="1">
    <location>
        <begin position="124"/>
        <end position="140"/>
    </location>
</feature>
<accession>A0A561US83</accession>
<feature type="signal peptide" evidence="2">
    <location>
        <begin position="1"/>
        <end position="29"/>
    </location>
</feature>
<dbReference type="EMBL" id="VIWW01000001">
    <property type="protein sequence ID" value="TWG02231.1"/>
    <property type="molecule type" value="Genomic_DNA"/>
</dbReference>
<name>A0A561US83_9ACTN</name>
<reference evidence="3 4" key="1">
    <citation type="submission" date="2019-06" db="EMBL/GenBank/DDBJ databases">
        <title>Sequencing the genomes of 1000 actinobacteria strains.</title>
        <authorList>
            <person name="Klenk H.-P."/>
        </authorList>
    </citation>
    <scope>NUCLEOTIDE SEQUENCE [LARGE SCALE GENOMIC DNA]</scope>
    <source>
        <strain evidence="3 4">DSM 42059</strain>
    </source>
</reference>
<sequence length="158" mass="16390">MRGTRHRTRSLLAASTAVAGLLVPGALYAAGHVGAAGSGAPPAPDPEPSGAECRTSLQGSRVVAYCHNPYPSTDRVQLHTDCARWWDVDADSTPVDVGPGRTVRLDGRCWKEVGSAWVTHADETNADETDVNETSADETGADQTSADETGADETGAAS</sequence>
<evidence type="ECO:0000313" key="4">
    <source>
        <dbReference type="Proteomes" id="UP000318186"/>
    </source>
</evidence>
<dbReference type="AlphaFoldDB" id="A0A561US83"/>
<dbReference type="Proteomes" id="UP000318186">
    <property type="component" value="Unassembled WGS sequence"/>
</dbReference>
<organism evidence="3 4">
    <name type="scientific">Streptomyces brevispora</name>
    <dbReference type="NCBI Taxonomy" id="887462"/>
    <lineage>
        <taxon>Bacteria</taxon>
        <taxon>Bacillati</taxon>
        <taxon>Actinomycetota</taxon>
        <taxon>Actinomycetes</taxon>
        <taxon>Kitasatosporales</taxon>
        <taxon>Streptomycetaceae</taxon>
        <taxon>Streptomyces</taxon>
    </lineage>
</organism>
<evidence type="ECO:0008006" key="5">
    <source>
        <dbReference type="Google" id="ProtNLM"/>
    </source>
</evidence>
<feature type="region of interest" description="Disordered" evidence="1">
    <location>
        <begin position="120"/>
        <end position="158"/>
    </location>
</feature>
<evidence type="ECO:0000256" key="1">
    <source>
        <dbReference type="SAM" id="MobiDB-lite"/>
    </source>
</evidence>
<gene>
    <name evidence="3" type="ORF">FHX80_11636</name>
</gene>
<evidence type="ECO:0000256" key="2">
    <source>
        <dbReference type="SAM" id="SignalP"/>
    </source>
</evidence>
<feature type="chain" id="PRO_5022085332" description="Secreted protein" evidence="2">
    <location>
        <begin position="30"/>
        <end position="158"/>
    </location>
</feature>
<protein>
    <recommendedName>
        <fullName evidence="5">Secreted protein</fullName>
    </recommendedName>
</protein>
<proteinExistence type="predicted"/>
<comment type="caution">
    <text evidence="3">The sequence shown here is derived from an EMBL/GenBank/DDBJ whole genome shotgun (WGS) entry which is preliminary data.</text>
</comment>
<keyword evidence="2" id="KW-0732">Signal</keyword>
<evidence type="ECO:0000313" key="3">
    <source>
        <dbReference type="EMBL" id="TWG02231.1"/>
    </source>
</evidence>